<feature type="domain" description="ABC transporter" evidence="5">
    <location>
        <begin position="43"/>
        <end position="283"/>
    </location>
</feature>
<dbReference type="InterPro" id="IPR003439">
    <property type="entry name" value="ABC_transporter-like_ATP-bd"/>
</dbReference>
<dbReference type="AlphaFoldDB" id="C7Q7N4"/>
<evidence type="ECO:0000259" key="5">
    <source>
        <dbReference type="PROSITE" id="PS50893"/>
    </source>
</evidence>
<feature type="region of interest" description="Disordered" evidence="4">
    <location>
        <begin position="292"/>
        <end position="329"/>
    </location>
</feature>
<name>C7Q7N4_CATAD</name>
<accession>C7Q7N4</accession>
<proteinExistence type="predicted"/>
<dbReference type="InParanoid" id="C7Q7N4"/>
<dbReference type="Pfam" id="PF12399">
    <property type="entry name" value="BCA_ABC_TP_C"/>
    <property type="match status" value="1"/>
</dbReference>
<dbReference type="Proteomes" id="UP000000851">
    <property type="component" value="Chromosome"/>
</dbReference>
<dbReference type="SMART" id="SM00382">
    <property type="entry name" value="AAA"/>
    <property type="match status" value="1"/>
</dbReference>
<dbReference type="eggNOG" id="COG0411">
    <property type="taxonomic scope" value="Bacteria"/>
</dbReference>
<dbReference type="PANTHER" id="PTHR45772">
    <property type="entry name" value="CONSERVED COMPONENT OF ABC TRANSPORTER FOR NATURAL AMINO ACIDS-RELATED"/>
    <property type="match status" value="1"/>
</dbReference>
<organism evidence="6 7">
    <name type="scientific">Catenulispora acidiphila (strain DSM 44928 / JCM 14897 / NBRC 102108 / NRRL B-24433 / ID139908)</name>
    <dbReference type="NCBI Taxonomy" id="479433"/>
    <lineage>
        <taxon>Bacteria</taxon>
        <taxon>Bacillati</taxon>
        <taxon>Actinomycetota</taxon>
        <taxon>Actinomycetes</taxon>
        <taxon>Catenulisporales</taxon>
        <taxon>Catenulisporaceae</taxon>
        <taxon>Catenulispora</taxon>
    </lineage>
</organism>
<evidence type="ECO:0000256" key="2">
    <source>
        <dbReference type="ARBA" id="ARBA00022741"/>
    </source>
</evidence>
<dbReference type="GO" id="GO:1903805">
    <property type="term" value="P:L-valine import across plasma membrane"/>
    <property type="evidence" value="ECO:0007669"/>
    <property type="project" value="TreeGrafter"/>
</dbReference>
<keyword evidence="2" id="KW-0547">Nucleotide-binding</keyword>
<dbReference type="HOGENOM" id="CLU_000604_1_2_11"/>
<dbReference type="Gene3D" id="3.40.50.300">
    <property type="entry name" value="P-loop containing nucleotide triphosphate hydrolases"/>
    <property type="match status" value="1"/>
</dbReference>
<dbReference type="GO" id="GO:1903806">
    <property type="term" value="P:L-isoleucine import across plasma membrane"/>
    <property type="evidence" value="ECO:0007669"/>
    <property type="project" value="TreeGrafter"/>
</dbReference>
<evidence type="ECO:0000313" key="6">
    <source>
        <dbReference type="EMBL" id="ACU72227.1"/>
    </source>
</evidence>
<dbReference type="InterPro" id="IPR051120">
    <property type="entry name" value="ABC_AA/LPS_Transport"/>
</dbReference>
<dbReference type="PROSITE" id="PS00211">
    <property type="entry name" value="ABC_TRANSPORTER_1"/>
    <property type="match status" value="1"/>
</dbReference>
<dbReference type="GO" id="GO:0042941">
    <property type="term" value="P:D-alanine transmembrane transport"/>
    <property type="evidence" value="ECO:0007669"/>
    <property type="project" value="TreeGrafter"/>
</dbReference>
<keyword evidence="1" id="KW-0813">Transport</keyword>
<reference evidence="6 7" key="1">
    <citation type="journal article" date="2009" name="Stand. Genomic Sci.">
        <title>Complete genome sequence of Catenulispora acidiphila type strain (ID 139908).</title>
        <authorList>
            <person name="Copeland A."/>
            <person name="Lapidus A."/>
            <person name="Glavina Del Rio T."/>
            <person name="Nolan M."/>
            <person name="Lucas S."/>
            <person name="Chen F."/>
            <person name="Tice H."/>
            <person name="Cheng J.F."/>
            <person name="Bruce D."/>
            <person name="Goodwin L."/>
            <person name="Pitluck S."/>
            <person name="Mikhailova N."/>
            <person name="Pati A."/>
            <person name="Ivanova N."/>
            <person name="Mavromatis K."/>
            <person name="Chen A."/>
            <person name="Palaniappan K."/>
            <person name="Chain P."/>
            <person name="Land M."/>
            <person name="Hauser L."/>
            <person name="Chang Y.J."/>
            <person name="Jeffries C.D."/>
            <person name="Chertkov O."/>
            <person name="Brettin T."/>
            <person name="Detter J.C."/>
            <person name="Han C."/>
            <person name="Ali Z."/>
            <person name="Tindall B.J."/>
            <person name="Goker M."/>
            <person name="Bristow J."/>
            <person name="Eisen J.A."/>
            <person name="Markowitz V."/>
            <person name="Hugenholtz P."/>
            <person name="Kyrpides N.C."/>
            <person name="Klenk H.P."/>
        </authorList>
    </citation>
    <scope>NUCLEOTIDE SEQUENCE [LARGE SCALE GENOMIC DNA]</scope>
    <source>
        <strain evidence="7">DSM 44928 / JCM 14897 / NBRC 102108 / NRRL B-24433 / ID139908</strain>
    </source>
</reference>
<evidence type="ECO:0000256" key="4">
    <source>
        <dbReference type="SAM" id="MobiDB-lite"/>
    </source>
</evidence>
<keyword evidence="3" id="KW-0067">ATP-binding</keyword>
<sequence precursor="true">MTTATTGATGPAGASGASGASVGGAQAASEAMAMATMTTTAMIEVSGLTKAFAGGTLAVGGLDLSFEAGGRHAVIGPNGAGKTTLLNLISGELPPTSGRIRYDGRDVTRTTRVKRSRLGIARTFQQPTVWSTLTVADNIALAAWPHSDMRAKWRRRRYRALSASCEQYLETAGITALADRPAGALAHGERRMLDIGMALAADPRVLLLDEPAAGLTDQGVERLLAAMRALPREVTVVVVEHDFAFVSAVADTVTVLQDGKLLASGTPAEIAADAAVRAAYLGESGMGSELESGLGADADLDSGPDLGSDLAATPDSDLDRDSGAVEGTL</sequence>
<dbReference type="KEGG" id="cai:Caci_3320"/>
<dbReference type="InterPro" id="IPR003593">
    <property type="entry name" value="AAA+_ATPase"/>
</dbReference>
<dbReference type="RefSeq" id="WP_012787520.1">
    <property type="nucleotide sequence ID" value="NC_013131.1"/>
</dbReference>
<keyword evidence="7" id="KW-1185">Reference proteome</keyword>
<dbReference type="GO" id="GO:0005886">
    <property type="term" value="C:plasma membrane"/>
    <property type="evidence" value="ECO:0007669"/>
    <property type="project" value="TreeGrafter"/>
</dbReference>
<dbReference type="GO" id="GO:0016887">
    <property type="term" value="F:ATP hydrolysis activity"/>
    <property type="evidence" value="ECO:0007669"/>
    <property type="project" value="InterPro"/>
</dbReference>
<dbReference type="GO" id="GO:0015808">
    <property type="term" value="P:L-alanine transport"/>
    <property type="evidence" value="ECO:0007669"/>
    <property type="project" value="TreeGrafter"/>
</dbReference>
<dbReference type="Pfam" id="PF00005">
    <property type="entry name" value="ABC_tran"/>
    <property type="match status" value="1"/>
</dbReference>
<feature type="region of interest" description="Disordered" evidence="4">
    <location>
        <begin position="1"/>
        <end position="21"/>
    </location>
</feature>
<dbReference type="GO" id="GO:0005304">
    <property type="term" value="F:L-valine transmembrane transporter activity"/>
    <property type="evidence" value="ECO:0007669"/>
    <property type="project" value="TreeGrafter"/>
</dbReference>
<feature type="compositionally biased region" description="Low complexity" evidence="4">
    <location>
        <begin position="292"/>
        <end position="311"/>
    </location>
</feature>
<dbReference type="CDD" id="cd03219">
    <property type="entry name" value="ABC_Mj1267_LivG_branched"/>
    <property type="match status" value="1"/>
</dbReference>
<gene>
    <name evidence="6" type="ordered locus">Caci_3320</name>
</gene>
<evidence type="ECO:0000256" key="1">
    <source>
        <dbReference type="ARBA" id="ARBA00022448"/>
    </source>
</evidence>
<dbReference type="EMBL" id="CP001700">
    <property type="protein sequence ID" value="ACU72227.1"/>
    <property type="molecule type" value="Genomic_DNA"/>
</dbReference>
<dbReference type="GO" id="GO:0015188">
    <property type="term" value="F:L-isoleucine transmembrane transporter activity"/>
    <property type="evidence" value="ECO:0007669"/>
    <property type="project" value="TreeGrafter"/>
</dbReference>
<dbReference type="SUPFAM" id="SSF52540">
    <property type="entry name" value="P-loop containing nucleoside triphosphate hydrolases"/>
    <property type="match status" value="1"/>
</dbReference>
<dbReference type="GO" id="GO:0005524">
    <property type="term" value="F:ATP binding"/>
    <property type="evidence" value="ECO:0007669"/>
    <property type="project" value="UniProtKB-KW"/>
</dbReference>
<dbReference type="PANTHER" id="PTHR45772:SF7">
    <property type="entry name" value="AMINO ACID ABC TRANSPORTER ATP-BINDING PROTEIN"/>
    <property type="match status" value="1"/>
</dbReference>
<evidence type="ECO:0000256" key="3">
    <source>
        <dbReference type="ARBA" id="ARBA00022840"/>
    </source>
</evidence>
<dbReference type="InterPro" id="IPR032823">
    <property type="entry name" value="BCA_ABC_TP_C"/>
</dbReference>
<dbReference type="STRING" id="479433.Caci_3320"/>
<dbReference type="GO" id="GO:0015192">
    <property type="term" value="F:L-phenylalanine transmembrane transporter activity"/>
    <property type="evidence" value="ECO:0007669"/>
    <property type="project" value="TreeGrafter"/>
</dbReference>
<protein>
    <submittedName>
        <fullName evidence="6">ABC transporter related</fullName>
    </submittedName>
</protein>
<dbReference type="PROSITE" id="PS50893">
    <property type="entry name" value="ABC_TRANSPORTER_2"/>
    <property type="match status" value="1"/>
</dbReference>
<evidence type="ECO:0000313" key="7">
    <source>
        <dbReference type="Proteomes" id="UP000000851"/>
    </source>
</evidence>
<dbReference type="InterPro" id="IPR027417">
    <property type="entry name" value="P-loop_NTPase"/>
</dbReference>
<dbReference type="InterPro" id="IPR017871">
    <property type="entry name" value="ABC_transporter-like_CS"/>
</dbReference>